<accession>A0ACA9UQ20</accession>
<protein>
    <submittedName>
        <fullName evidence="1">Uncharacterized protein</fullName>
    </submittedName>
</protein>
<reference evidence="1" key="1">
    <citation type="submission" date="2020-04" db="EMBL/GenBank/DDBJ databases">
        <authorList>
            <person name="Broberg M."/>
        </authorList>
    </citation>
    <scope>NUCLEOTIDE SEQUENCE</scope>
</reference>
<reference evidence="1" key="2">
    <citation type="submission" date="2021-10" db="EMBL/GenBank/DDBJ databases">
        <authorList>
            <person name="Piombo E."/>
        </authorList>
    </citation>
    <scope>NUCLEOTIDE SEQUENCE</scope>
</reference>
<comment type="caution">
    <text evidence="1">The sequence shown here is derived from an EMBL/GenBank/DDBJ whole genome shotgun (WGS) entry which is preliminary data.</text>
</comment>
<proteinExistence type="predicted"/>
<keyword evidence="2" id="KW-1185">Reference proteome</keyword>
<evidence type="ECO:0000313" key="1">
    <source>
        <dbReference type="EMBL" id="CAG9954843.1"/>
    </source>
</evidence>
<gene>
    <name evidence="1" type="ORF">CRV2_00011456</name>
</gene>
<dbReference type="Proteomes" id="UP000836387">
    <property type="component" value="Unassembled WGS sequence"/>
</dbReference>
<name>A0ACA9UQ20_BIOOC</name>
<dbReference type="EMBL" id="CADEHS020000578">
    <property type="protein sequence ID" value="CAG9954843.1"/>
    <property type="molecule type" value="Genomic_DNA"/>
</dbReference>
<sequence>MAADAALESVRSLICALDIIFAVISLSSLYVPLFWRSWTYEKGIIIRRDLWIARFIVLSTPYRLIGSIFSIASLTRNTQRQTLLLKTIQAVTATPLEIRLYKLARKTWKKAVKRQDGGDGPAPDLGGLQPAVPKSREVLVAANAHRDHYEREKFGFWKACLFHFKWVIPEGIMVVGLVLSSIYLDEGPKDRLAPAVLIWILPLVAVILSQVWIHCRHTETEGVREFAGFTKPWAVGTMVGYLIFLVVFFVDLKERKKYISNWTEVWVQLAEAFFYNTLDLRFPRNVLGSCGTDYPVWPQILHVVSSSGIDSKTFMVEDRASSALEGFLYGSRVSHLSRL</sequence>
<organism evidence="1 2">
    <name type="scientific">Clonostachys rosea f. rosea IK726</name>
    <dbReference type="NCBI Taxonomy" id="1349383"/>
    <lineage>
        <taxon>Eukaryota</taxon>
        <taxon>Fungi</taxon>
        <taxon>Dikarya</taxon>
        <taxon>Ascomycota</taxon>
        <taxon>Pezizomycotina</taxon>
        <taxon>Sordariomycetes</taxon>
        <taxon>Hypocreomycetidae</taxon>
        <taxon>Hypocreales</taxon>
        <taxon>Bionectriaceae</taxon>
        <taxon>Clonostachys</taxon>
    </lineage>
</organism>
<evidence type="ECO:0000313" key="2">
    <source>
        <dbReference type="Proteomes" id="UP000836387"/>
    </source>
</evidence>